<evidence type="ECO:0000256" key="7">
    <source>
        <dbReference type="ARBA" id="ARBA00007837"/>
    </source>
</evidence>
<organism evidence="23 24">
    <name type="scientific">Serinicoccus chungangensis</name>
    <dbReference type="NCBI Taxonomy" id="767452"/>
    <lineage>
        <taxon>Bacteria</taxon>
        <taxon>Bacillati</taxon>
        <taxon>Actinomycetota</taxon>
        <taxon>Actinomycetes</taxon>
        <taxon>Micrococcales</taxon>
        <taxon>Ornithinimicrobiaceae</taxon>
        <taxon>Serinicoccus</taxon>
    </lineage>
</organism>
<comment type="function">
    <text evidence="5">General (non sugar-specific) component of the phosphoenolpyruvate-dependent sugar phosphotransferase system (sugar PTS). This major carbohydrate active-transport system catalyzes the phosphorylation of incoming sugar substrates concomitantly with their translocation across the cell membrane. The phosphoryl group from phosphoenolpyruvate (PEP) is transferred to the phosphoryl carrier protein HPr by enzyme I. Phospho-HPr then transfers it to the PTS EIIA domain.</text>
</comment>
<dbReference type="InterPro" id="IPR036637">
    <property type="entry name" value="Phosphohistidine_dom_sf"/>
</dbReference>
<dbReference type="InterPro" id="IPR036618">
    <property type="entry name" value="PtsI_HPr-bd_sf"/>
</dbReference>
<comment type="subcellular location">
    <subcellularLocation>
        <location evidence="6">Cytoplasm</location>
    </subcellularLocation>
</comment>
<dbReference type="Gene3D" id="3.20.20.60">
    <property type="entry name" value="Phosphoenolpyruvate-binding domains"/>
    <property type="match status" value="1"/>
</dbReference>
<keyword evidence="11" id="KW-0813">Transport</keyword>
<evidence type="ECO:0000256" key="3">
    <source>
        <dbReference type="ARBA" id="ARBA00001946"/>
    </source>
</evidence>
<dbReference type="SUPFAM" id="SSF53062">
    <property type="entry name" value="PTS system fructose IIA component-like"/>
    <property type="match status" value="1"/>
</dbReference>
<evidence type="ECO:0000259" key="21">
    <source>
        <dbReference type="PROSITE" id="PS51096"/>
    </source>
</evidence>
<dbReference type="InterPro" id="IPR008731">
    <property type="entry name" value="PTS_EIN"/>
</dbReference>
<evidence type="ECO:0000256" key="11">
    <source>
        <dbReference type="ARBA" id="ARBA00022448"/>
    </source>
</evidence>
<dbReference type="PROSITE" id="PS51096">
    <property type="entry name" value="PTS_EIIA_TYPE_4"/>
    <property type="match status" value="1"/>
</dbReference>
<evidence type="ECO:0000256" key="9">
    <source>
        <dbReference type="ARBA" id="ARBA00012232"/>
    </source>
</evidence>
<feature type="domain" description="HPr" evidence="22">
    <location>
        <begin position="161"/>
        <end position="253"/>
    </location>
</feature>
<gene>
    <name evidence="23" type="ORF">AVL62_09195</name>
</gene>
<dbReference type="InterPro" id="IPR036662">
    <property type="entry name" value="PTS_EIIA_man-typ_sf"/>
</dbReference>
<comment type="cofactor">
    <cofactor evidence="3">
        <name>Mg(2+)</name>
        <dbReference type="ChEBI" id="CHEBI:18420"/>
    </cofactor>
</comment>
<dbReference type="SUPFAM" id="SSF51621">
    <property type="entry name" value="Phosphoenolpyruvate/pyruvate domain"/>
    <property type="match status" value="1"/>
</dbReference>
<evidence type="ECO:0000256" key="18">
    <source>
        <dbReference type="ARBA" id="ARBA00022842"/>
    </source>
</evidence>
<comment type="function">
    <text evidence="4">Component of the dihydroxyacetone kinase complex, which is responsible for the phosphoenolpyruvate (PEP)-dependent phosphorylation of dihydroxyacetone. DhaM serves as the phosphoryl donor. Is phosphorylated by phosphoenolpyruvate in an EI- and HPr-dependent reaction, and a phosphorelay system on histidine residues finally leads to phosphoryl transfer to DhaL and dihydroxyacetone.</text>
</comment>
<feature type="region of interest" description="Disordered" evidence="20">
    <location>
        <begin position="250"/>
        <end position="280"/>
    </location>
</feature>
<dbReference type="GO" id="GO:0016020">
    <property type="term" value="C:membrane"/>
    <property type="evidence" value="ECO:0007669"/>
    <property type="project" value="InterPro"/>
</dbReference>
<keyword evidence="14" id="KW-0808">Transferase</keyword>
<dbReference type="InterPro" id="IPR012844">
    <property type="entry name" value="DhaM_N"/>
</dbReference>
<keyword evidence="17" id="KW-0418">Kinase</keyword>
<dbReference type="GO" id="GO:0047324">
    <property type="term" value="F:phosphoenolpyruvate-glycerone phosphotransferase activity"/>
    <property type="evidence" value="ECO:0007669"/>
    <property type="project" value="UniProtKB-EC"/>
</dbReference>
<evidence type="ECO:0000256" key="20">
    <source>
        <dbReference type="SAM" id="MobiDB-lite"/>
    </source>
</evidence>
<dbReference type="Pfam" id="PF00391">
    <property type="entry name" value="PEP-utilizers"/>
    <property type="match status" value="1"/>
</dbReference>
<keyword evidence="15" id="KW-0598">Phosphotransferase system</keyword>
<dbReference type="InterPro" id="IPR001020">
    <property type="entry name" value="PTS_HPr_His_P_site"/>
</dbReference>
<dbReference type="EC" id="2.7.3.9" evidence="9"/>
<dbReference type="AlphaFoldDB" id="A0A0W8I1A7"/>
<keyword evidence="24" id="KW-1185">Reference proteome</keyword>
<feature type="region of interest" description="Disordered" evidence="20">
    <location>
        <begin position="134"/>
        <end position="156"/>
    </location>
</feature>
<keyword evidence="13" id="KW-0762">Sugar transport</keyword>
<dbReference type="Pfam" id="PF02896">
    <property type="entry name" value="PEP-utilizers_C"/>
    <property type="match status" value="1"/>
</dbReference>
<keyword evidence="18" id="KW-0460">Magnesium</keyword>
<dbReference type="NCBIfam" id="TIGR02364">
    <property type="entry name" value="dha_pts"/>
    <property type="match status" value="1"/>
</dbReference>
<dbReference type="InterPro" id="IPR035895">
    <property type="entry name" value="HPr-like_sf"/>
</dbReference>
<dbReference type="InterPro" id="IPR050499">
    <property type="entry name" value="PEP-utilizing_PTS_enzyme"/>
</dbReference>
<dbReference type="InterPro" id="IPR006318">
    <property type="entry name" value="PTS_EI-like"/>
</dbReference>
<dbReference type="EC" id="2.7.1.121" evidence="8"/>
<dbReference type="Proteomes" id="UP000054837">
    <property type="component" value="Unassembled WGS sequence"/>
</dbReference>
<dbReference type="Pfam" id="PF00381">
    <property type="entry name" value="PTS-HPr"/>
    <property type="match status" value="1"/>
</dbReference>
<dbReference type="InterPro" id="IPR023151">
    <property type="entry name" value="PEP_util_CS"/>
</dbReference>
<proteinExistence type="inferred from homology"/>
<evidence type="ECO:0000313" key="23">
    <source>
        <dbReference type="EMBL" id="KUG51504.1"/>
    </source>
</evidence>
<comment type="similarity">
    <text evidence="7">Belongs to the PEP-utilizing enzyme family.</text>
</comment>
<dbReference type="Pfam" id="PF03610">
    <property type="entry name" value="EIIA-man"/>
    <property type="match status" value="1"/>
</dbReference>
<evidence type="ECO:0000313" key="24">
    <source>
        <dbReference type="Proteomes" id="UP000054837"/>
    </source>
</evidence>
<dbReference type="PANTHER" id="PTHR46244">
    <property type="entry name" value="PHOSPHOENOLPYRUVATE-PROTEIN PHOSPHOTRANSFERASE"/>
    <property type="match status" value="1"/>
</dbReference>
<dbReference type="PROSITE" id="PS00369">
    <property type="entry name" value="PTS_HPR_HIS"/>
    <property type="match status" value="1"/>
</dbReference>
<dbReference type="SUPFAM" id="SSF47831">
    <property type="entry name" value="Enzyme I of the PEP:sugar phosphotransferase system HPr-binding (sub)domain"/>
    <property type="match status" value="1"/>
</dbReference>
<dbReference type="PRINTS" id="PR00107">
    <property type="entry name" value="PHOSPHOCPHPR"/>
</dbReference>
<evidence type="ECO:0000256" key="13">
    <source>
        <dbReference type="ARBA" id="ARBA00022597"/>
    </source>
</evidence>
<evidence type="ECO:0000256" key="15">
    <source>
        <dbReference type="ARBA" id="ARBA00022683"/>
    </source>
</evidence>
<evidence type="ECO:0000256" key="16">
    <source>
        <dbReference type="ARBA" id="ARBA00022723"/>
    </source>
</evidence>
<sequence length="830" mass="85508">MISLVVVSHSRALARAAVALAAEMSPEDGPRLEVAAGLDEDTTGTDAVDIAEALGRADEASEGAGVLVLVDLGSAVLSTEMALEMVDPEVAGRVQVSPAPLVEGLVAATVAAGTGADLATCSAEARRGLDAKTSHLGDTADAAGPGDGTGDAAAAEEPGDWAGVEVSVTGEHGLHARPAARFVSTAAAASPGTRVRVRNVTTGAGPVDALSLSGVATLGARQGHVLGVEATGERAEEVLRQIEQLAATAFGDEPGPAQPLADDDAPAPSVSEEPGVAGSGLEAAMGPAVLDRTVPDPDDVVAGSEQEEQDRLDAAVAEALDALEQLAARARRHLGDGQAEVFEAHAALLRDPELLGDVSRRIGTGQAAVLAWQDAVQDVAGRFEALPDAYLQERAQDVRSIGERVMRVLLDVGEPEALGEGVLVVDELDPALAISLDAGAIRGVVTRQGGALGHGVLIARARGLPVLTGAGARADVAAGTLIAFDARAGRLEIDPVPEVQTAFSQMLERRAAERQQALADTHLAVVTRDGARVTVKANVSSVATARLGAGLGAEGSGLVRTEAVFAQWHRAPTVDQQVEVYSAIAQAFDPHAVTIRTWDVGGDKPLDFIPIEEETNPFLGVRGIRAFRKDPALLLDQLEALCRVARGQRLNVLFPMVTSLDDVDWARARLQEAARRVGLSAPPHQLGVGIMVEVPAVAVRLARLAHGLDVISIGSNDLSQYTLAAERCNPHVATWSDGLDPAVLQLIRCICDRAPEGVVVSLCGELASDPDVAGLLVGLGVRELSASPSAVPTIKARLRAGSLRGMQDLAASAVTARDAAAVRDLLALHA</sequence>
<dbReference type="PROSITE" id="PS51350">
    <property type="entry name" value="PTS_HPR_DOM"/>
    <property type="match status" value="1"/>
</dbReference>
<dbReference type="EMBL" id="LQBL01000032">
    <property type="protein sequence ID" value="KUG51504.1"/>
    <property type="molecule type" value="Genomic_DNA"/>
</dbReference>
<evidence type="ECO:0000256" key="6">
    <source>
        <dbReference type="ARBA" id="ARBA00004496"/>
    </source>
</evidence>
<evidence type="ECO:0000256" key="19">
    <source>
        <dbReference type="ARBA" id="ARBA00046577"/>
    </source>
</evidence>
<dbReference type="PROSITE" id="PS00742">
    <property type="entry name" value="PEP_ENZYMES_2"/>
    <property type="match status" value="1"/>
</dbReference>
<dbReference type="GO" id="GO:0008965">
    <property type="term" value="F:phosphoenolpyruvate-protein phosphotransferase activity"/>
    <property type="evidence" value="ECO:0007669"/>
    <property type="project" value="UniProtKB-EC"/>
</dbReference>
<dbReference type="Gene3D" id="3.50.30.10">
    <property type="entry name" value="Phosphohistidine domain"/>
    <property type="match status" value="1"/>
</dbReference>
<evidence type="ECO:0000256" key="14">
    <source>
        <dbReference type="ARBA" id="ARBA00022679"/>
    </source>
</evidence>
<dbReference type="GO" id="GO:0005737">
    <property type="term" value="C:cytoplasm"/>
    <property type="evidence" value="ECO:0007669"/>
    <property type="project" value="UniProtKB-SubCell"/>
</dbReference>
<evidence type="ECO:0000256" key="17">
    <source>
        <dbReference type="ARBA" id="ARBA00022777"/>
    </source>
</evidence>
<evidence type="ECO:0000256" key="5">
    <source>
        <dbReference type="ARBA" id="ARBA00003681"/>
    </source>
</evidence>
<dbReference type="GO" id="GO:0009401">
    <property type="term" value="P:phosphoenolpyruvate-dependent sugar phosphotransferase system"/>
    <property type="evidence" value="ECO:0007669"/>
    <property type="project" value="UniProtKB-KW"/>
</dbReference>
<feature type="domain" description="PTS EIIA type-4" evidence="21">
    <location>
        <begin position="1"/>
        <end position="136"/>
    </location>
</feature>
<reference evidence="23 24" key="1">
    <citation type="submission" date="2015-12" db="EMBL/GenBank/DDBJ databases">
        <title>Serinicoccus chungangenesis strain CD08_5 genome sequencing and assembly.</title>
        <authorList>
            <person name="Chander A.M."/>
            <person name="Kaur G."/>
            <person name="Nair G.R."/>
            <person name="Dhawan D.K."/>
            <person name="Kochhar R.K."/>
            <person name="Mayilraj S."/>
            <person name="Bhadada S.K."/>
        </authorList>
    </citation>
    <scope>NUCLEOTIDE SEQUENCE [LARGE SCALE GENOMIC DNA]</scope>
    <source>
        <strain evidence="23 24">CD08_5</strain>
    </source>
</reference>
<dbReference type="InterPro" id="IPR008279">
    <property type="entry name" value="PEP-util_enz_mobile_dom"/>
</dbReference>
<evidence type="ECO:0000256" key="2">
    <source>
        <dbReference type="ARBA" id="ARBA00001113"/>
    </source>
</evidence>
<comment type="catalytic activity">
    <reaction evidence="1">
        <text>L-histidyl-[protein] + phosphoenolpyruvate = N(pros)-phospho-L-histidyl-[protein] + pyruvate</text>
        <dbReference type="Rhea" id="RHEA:23880"/>
        <dbReference type="Rhea" id="RHEA-COMP:9745"/>
        <dbReference type="Rhea" id="RHEA-COMP:9746"/>
        <dbReference type="ChEBI" id="CHEBI:15361"/>
        <dbReference type="ChEBI" id="CHEBI:29979"/>
        <dbReference type="ChEBI" id="CHEBI:58702"/>
        <dbReference type="ChEBI" id="CHEBI:64837"/>
        <dbReference type="EC" id="2.7.3.9"/>
    </reaction>
</comment>
<evidence type="ECO:0000256" key="4">
    <source>
        <dbReference type="ARBA" id="ARBA00002788"/>
    </source>
</evidence>
<dbReference type="InterPro" id="IPR015813">
    <property type="entry name" value="Pyrv/PenolPyrv_kinase-like_dom"/>
</dbReference>
<dbReference type="Gene3D" id="1.10.274.10">
    <property type="entry name" value="PtsI, HPr-binding domain"/>
    <property type="match status" value="1"/>
</dbReference>
<keyword evidence="12" id="KW-0963">Cytoplasm</keyword>
<dbReference type="PRINTS" id="PR01736">
    <property type="entry name" value="PHPHTRNFRASE"/>
</dbReference>
<protein>
    <recommendedName>
        <fullName evidence="10">Phosphocarrier protein HPr</fullName>
        <ecNumber evidence="8">2.7.1.121</ecNumber>
        <ecNumber evidence="9">2.7.3.9</ecNumber>
    </recommendedName>
</protein>
<dbReference type="InterPro" id="IPR004701">
    <property type="entry name" value="PTS_EIIA_man-typ"/>
</dbReference>
<dbReference type="Gene3D" id="3.40.50.510">
    <property type="entry name" value="Phosphotransferase system, mannose-type IIA component"/>
    <property type="match status" value="1"/>
</dbReference>
<evidence type="ECO:0000256" key="1">
    <source>
        <dbReference type="ARBA" id="ARBA00000683"/>
    </source>
</evidence>
<feature type="compositionally biased region" description="Low complexity" evidence="20">
    <location>
        <begin position="137"/>
        <end position="156"/>
    </location>
</feature>
<comment type="caution">
    <text evidence="23">The sequence shown here is derived from an EMBL/GenBank/DDBJ whole genome shotgun (WGS) entry which is preliminary data.</text>
</comment>
<dbReference type="CDD" id="cd00367">
    <property type="entry name" value="PTS-HPr_like"/>
    <property type="match status" value="1"/>
</dbReference>
<dbReference type="OrthoDB" id="9765468at2"/>
<comment type="subunit">
    <text evidence="19">Homodimer. The dihydroxyacetone kinase complex is composed of a homodimer of DhaM, a homodimer of DhaK and the subunit DhaL.</text>
</comment>
<dbReference type="Pfam" id="PF05524">
    <property type="entry name" value="PEP-utilisers_N"/>
    <property type="match status" value="1"/>
</dbReference>
<name>A0A0W8I1A7_9MICO</name>
<dbReference type="Gene3D" id="3.30.1340.10">
    <property type="entry name" value="HPr-like"/>
    <property type="match status" value="1"/>
</dbReference>
<evidence type="ECO:0000256" key="8">
    <source>
        <dbReference type="ARBA" id="ARBA00012095"/>
    </source>
</evidence>
<dbReference type="SUPFAM" id="SSF52009">
    <property type="entry name" value="Phosphohistidine domain"/>
    <property type="match status" value="1"/>
</dbReference>
<evidence type="ECO:0000259" key="22">
    <source>
        <dbReference type="PROSITE" id="PS51350"/>
    </source>
</evidence>
<dbReference type="GO" id="GO:0046872">
    <property type="term" value="F:metal ion binding"/>
    <property type="evidence" value="ECO:0007669"/>
    <property type="project" value="UniProtKB-KW"/>
</dbReference>
<dbReference type="InterPro" id="IPR000032">
    <property type="entry name" value="HPr-like"/>
</dbReference>
<dbReference type="PANTHER" id="PTHR46244:SF6">
    <property type="entry name" value="PHOSPHOENOLPYRUVATE-PROTEIN PHOSPHOTRANSFERASE"/>
    <property type="match status" value="1"/>
</dbReference>
<evidence type="ECO:0000256" key="12">
    <source>
        <dbReference type="ARBA" id="ARBA00022490"/>
    </source>
</evidence>
<keyword evidence="16" id="KW-0479">Metal-binding</keyword>
<evidence type="ECO:0000256" key="10">
    <source>
        <dbReference type="ARBA" id="ARBA00020422"/>
    </source>
</evidence>
<dbReference type="STRING" id="767452.AVL62_09195"/>
<dbReference type="InterPro" id="IPR000121">
    <property type="entry name" value="PEP_util_C"/>
</dbReference>
<dbReference type="InterPro" id="IPR040442">
    <property type="entry name" value="Pyrv_kinase-like_dom_sf"/>
</dbReference>
<comment type="catalytic activity">
    <reaction evidence="2">
        <text>dihydroxyacetone + phosphoenolpyruvate = dihydroxyacetone phosphate + pyruvate</text>
        <dbReference type="Rhea" id="RHEA:18381"/>
        <dbReference type="ChEBI" id="CHEBI:15361"/>
        <dbReference type="ChEBI" id="CHEBI:16016"/>
        <dbReference type="ChEBI" id="CHEBI:57642"/>
        <dbReference type="ChEBI" id="CHEBI:58702"/>
        <dbReference type="EC" id="2.7.1.121"/>
    </reaction>
</comment>
<dbReference type="SUPFAM" id="SSF55594">
    <property type="entry name" value="HPr-like"/>
    <property type="match status" value="1"/>
</dbReference>
<dbReference type="RefSeq" id="WP_058892400.1">
    <property type="nucleotide sequence ID" value="NZ_LQBL01000032.1"/>
</dbReference>
<accession>A0A0W8I1A7</accession>
<dbReference type="NCBIfam" id="TIGR01417">
    <property type="entry name" value="PTS_I_fam"/>
    <property type="match status" value="1"/>
</dbReference>